<dbReference type="EMBL" id="BJON01000035">
    <property type="protein sequence ID" value="GED72814.1"/>
    <property type="molecule type" value="Genomic_DNA"/>
</dbReference>
<evidence type="ECO:0000256" key="5">
    <source>
        <dbReference type="ARBA" id="ARBA00022723"/>
    </source>
</evidence>
<evidence type="ECO:0000256" key="2">
    <source>
        <dbReference type="ARBA" id="ARBA00022517"/>
    </source>
</evidence>
<evidence type="ECO:0000256" key="8">
    <source>
        <dbReference type="ARBA" id="ARBA00022833"/>
    </source>
</evidence>
<dbReference type="GO" id="GO:0008270">
    <property type="term" value="F:zinc ion binding"/>
    <property type="evidence" value="ECO:0007669"/>
    <property type="project" value="UniProtKB-UniRule"/>
</dbReference>
<comment type="function">
    <text evidence="9">Single strand-specific metallo-endoribonuclease involved in late-stage 70S ribosome quality control and in maturation of the 3' terminus of the 16S rRNA.</text>
</comment>
<reference evidence="10 13" key="3">
    <citation type="submission" date="2019-06" db="EMBL/GenBank/DDBJ databases">
        <title>Whole genome shotgun sequence of Brevibacillus reuszeri NBRC 15719.</title>
        <authorList>
            <person name="Hosoyama A."/>
            <person name="Uohara A."/>
            <person name="Ohji S."/>
            <person name="Ichikawa N."/>
        </authorList>
    </citation>
    <scope>NUCLEOTIDE SEQUENCE [LARGE SCALE GENOMIC DNA]</scope>
    <source>
        <strain evidence="10 13">NBRC 15719</strain>
    </source>
</reference>
<protein>
    <recommendedName>
        <fullName evidence="9">Endoribonuclease YbeY</fullName>
        <ecNumber evidence="9">3.1.-.-</ecNumber>
    </recommendedName>
</protein>
<dbReference type="STRING" id="54915.ADS79_09305"/>
<organism evidence="11 12">
    <name type="scientific">Brevibacillus reuszeri</name>
    <dbReference type="NCBI Taxonomy" id="54915"/>
    <lineage>
        <taxon>Bacteria</taxon>
        <taxon>Bacillati</taxon>
        <taxon>Bacillota</taxon>
        <taxon>Bacilli</taxon>
        <taxon>Bacillales</taxon>
        <taxon>Paenibacillaceae</taxon>
        <taxon>Brevibacillus</taxon>
    </lineage>
</organism>
<dbReference type="GO" id="GO:0005737">
    <property type="term" value="C:cytoplasm"/>
    <property type="evidence" value="ECO:0007669"/>
    <property type="project" value="UniProtKB-SubCell"/>
</dbReference>
<dbReference type="SUPFAM" id="SSF55486">
    <property type="entry name" value="Metalloproteases ('zincins'), catalytic domain"/>
    <property type="match status" value="1"/>
</dbReference>
<feature type="binding site" evidence="9">
    <location>
        <position position="125"/>
    </location>
    <ligand>
        <name>Zn(2+)</name>
        <dbReference type="ChEBI" id="CHEBI:29105"/>
        <note>catalytic</note>
    </ligand>
</feature>
<dbReference type="Gene3D" id="3.40.390.30">
    <property type="entry name" value="Metalloproteases ('zincins'), catalytic domain"/>
    <property type="match status" value="1"/>
</dbReference>
<proteinExistence type="inferred from homology"/>
<feature type="binding site" evidence="9">
    <location>
        <position position="135"/>
    </location>
    <ligand>
        <name>Zn(2+)</name>
        <dbReference type="ChEBI" id="CHEBI:29105"/>
        <note>catalytic</note>
    </ligand>
</feature>
<feature type="binding site" evidence="9">
    <location>
        <position position="129"/>
    </location>
    <ligand>
        <name>Zn(2+)</name>
        <dbReference type="ChEBI" id="CHEBI:29105"/>
        <note>catalytic</note>
    </ligand>
</feature>
<dbReference type="PANTHER" id="PTHR46986:SF1">
    <property type="entry name" value="ENDORIBONUCLEASE YBEY, CHLOROPLASTIC"/>
    <property type="match status" value="1"/>
</dbReference>
<dbReference type="GO" id="GO:0004521">
    <property type="term" value="F:RNA endonuclease activity"/>
    <property type="evidence" value="ECO:0007669"/>
    <property type="project" value="UniProtKB-UniRule"/>
</dbReference>
<dbReference type="InterPro" id="IPR020549">
    <property type="entry name" value="YbeY_CS"/>
</dbReference>
<reference evidence="12" key="1">
    <citation type="submission" date="2015-07" db="EMBL/GenBank/DDBJ databases">
        <title>Genome sequencing project for genomic taxonomy and phylogenomics of Bacillus-like bacteria.</title>
        <authorList>
            <person name="Liu B."/>
            <person name="Wang J."/>
            <person name="Zhu Y."/>
            <person name="Liu G."/>
            <person name="Chen Q."/>
            <person name="Chen Z."/>
            <person name="Lan J."/>
            <person name="Che J."/>
            <person name="Ge C."/>
            <person name="Shi H."/>
            <person name="Pan Z."/>
            <person name="Liu X."/>
        </authorList>
    </citation>
    <scope>NUCLEOTIDE SEQUENCE [LARGE SCALE GENOMIC DNA]</scope>
    <source>
        <strain evidence="12">DSM 9887</strain>
    </source>
</reference>
<evidence type="ECO:0000313" key="13">
    <source>
        <dbReference type="Proteomes" id="UP000319578"/>
    </source>
</evidence>
<dbReference type="Pfam" id="PF02130">
    <property type="entry name" value="YbeY"/>
    <property type="match status" value="1"/>
</dbReference>
<keyword evidence="3 9" id="KW-0698">rRNA processing</keyword>
<name>A0A0K9Z0U7_9BACL</name>
<dbReference type="EMBL" id="LGIQ01000005">
    <property type="protein sequence ID" value="KNB74090.1"/>
    <property type="molecule type" value="Genomic_DNA"/>
</dbReference>
<evidence type="ECO:0000256" key="3">
    <source>
        <dbReference type="ARBA" id="ARBA00022552"/>
    </source>
</evidence>
<comment type="cofactor">
    <cofactor evidence="9">
        <name>Zn(2+)</name>
        <dbReference type="ChEBI" id="CHEBI:29105"/>
    </cofactor>
    <text evidence="9">Binds 1 zinc ion.</text>
</comment>
<dbReference type="PATRIC" id="fig|54915.3.peg.7338"/>
<dbReference type="PANTHER" id="PTHR46986">
    <property type="entry name" value="ENDORIBONUCLEASE YBEY, CHLOROPLASTIC"/>
    <property type="match status" value="1"/>
</dbReference>
<dbReference type="NCBIfam" id="TIGR00043">
    <property type="entry name" value="rRNA maturation RNase YbeY"/>
    <property type="match status" value="1"/>
</dbReference>
<dbReference type="InterPro" id="IPR023091">
    <property type="entry name" value="MetalPrtase_cat_dom_sf_prd"/>
</dbReference>
<dbReference type="PROSITE" id="PS01306">
    <property type="entry name" value="UPF0054"/>
    <property type="match status" value="1"/>
</dbReference>
<dbReference type="Proteomes" id="UP000036834">
    <property type="component" value="Unassembled WGS sequence"/>
</dbReference>
<evidence type="ECO:0000256" key="9">
    <source>
        <dbReference type="HAMAP-Rule" id="MF_00009"/>
    </source>
</evidence>
<dbReference type="GO" id="GO:0006364">
    <property type="term" value="P:rRNA processing"/>
    <property type="evidence" value="ECO:0007669"/>
    <property type="project" value="UniProtKB-UniRule"/>
</dbReference>
<dbReference type="OrthoDB" id="9807740at2"/>
<dbReference type="EC" id="3.1.-.-" evidence="9"/>
<reference evidence="11" key="2">
    <citation type="submission" date="2015-07" db="EMBL/GenBank/DDBJ databases">
        <title>MeaNS - Measles Nucleotide Surveillance Program.</title>
        <authorList>
            <person name="Tran T."/>
            <person name="Druce J."/>
        </authorList>
    </citation>
    <scope>NUCLEOTIDE SEQUENCE</scope>
    <source>
        <strain evidence="11">DSM 9887</strain>
    </source>
</reference>
<keyword evidence="5 9" id="KW-0479">Metal-binding</keyword>
<comment type="similarity">
    <text evidence="1 9">Belongs to the endoribonuclease YbeY family.</text>
</comment>
<comment type="subcellular location">
    <subcellularLocation>
        <location evidence="9">Cytoplasm</location>
    </subcellularLocation>
</comment>
<keyword evidence="7 9" id="KW-0378">Hydrolase</keyword>
<keyword evidence="9" id="KW-0963">Cytoplasm</keyword>
<evidence type="ECO:0000313" key="11">
    <source>
        <dbReference type="EMBL" id="KNB74090.1"/>
    </source>
</evidence>
<evidence type="ECO:0000256" key="6">
    <source>
        <dbReference type="ARBA" id="ARBA00022759"/>
    </source>
</evidence>
<keyword evidence="2 9" id="KW-0690">Ribosome biogenesis</keyword>
<sequence length="159" mass="18061">MLAVEILHEEIEPIDESLQNLLVRCLEAAAVREEVSGEVVVTLVTNERIHELNRDYRGVDRPTDVLSFAMNEPGEGEMEIFFDESEADEVPNMLGDIIISLPKAHEQAEDYGHSFERELGFLVVHGFLHLLGYDHGTPEEEKEMFSRQEAVLEQIGLTR</sequence>
<evidence type="ECO:0000313" key="12">
    <source>
        <dbReference type="Proteomes" id="UP000036834"/>
    </source>
</evidence>
<dbReference type="GO" id="GO:0004222">
    <property type="term" value="F:metalloendopeptidase activity"/>
    <property type="evidence" value="ECO:0007669"/>
    <property type="project" value="InterPro"/>
</dbReference>
<accession>A0A0K9Z0U7</accession>
<comment type="caution">
    <text evidence="11">The sequence shown here is derived from an EMBL/GenBank/DDBJ whole genome shotgun (WGS) entry which is preliminary data.</text>
</comment>
<keyword evidence="6 9" id="KW-0255">Endonuclease</keyword>
<dbReference type="InterPro" id="IPR002036">
    <property type="entry name" value="YbeY"/>
</dbReference>
<keyword evidence="4 9" id="KW-0540">Nuclease</keyword>
<evidence type="ECO:0000256" key="1">
    <source>
        <dbReference type="ARBA" id="ARBA00010875"/>
    </source>
</evidence>
<evidence type="ECO:0000313" key="10">
    <source>
        <dbReference type="EMBL" id="GED72814.1"/>
    </source>
</evidence>
<dbReference type="Proteomes" id="UP000319578">
    <property type="component" value="Unassembled WGS sequence"/>
</dbReference>
<evidence type="ECO:0000256" key="4">
    <source>
        <dbReference type="ARBA" id="ARBA00022722"/>
    </source>
</evidence>
<dbReference type="AlphaFoldDB" id="A0A0K9Z0U7"/>
<evidence type="ECO:0000256" key="7">
    <source>
        <dbReference type="ARBA" id="ARBA00022801"/>
    </source>
</evidence>
<keyword evidence="13" id="KW-1185">Reference proteome</keyword>
<gene>
    <name evidence="9 10" type="primary">ybeY</name>
    <name evidence="11" type="ORF">ADS79_09305</name>
    <name evidence="10" type="ORF">BRE01_65160</name>
</gene>
<keyword evidence="8 9" id="KW-0862">Zinc</keyword>
<dbReference type="HAMAP" id="MF_00009">
    <property type="entry name" value="Endoribonucl_YbeY"/>
    <property type="match status" value="1"/>
</dbReference>